<evidence type="ECO:0000256" key="1">
    <source>
        <dbReference type="ARBA" id="ARBA00022485"/>
    </source>
</evidence>
<evidence type="ECO:0000256" key="4">
    <source>
        <dbReference type="ARBA" id="ARBA00023004"/>
    </source>
</evidence>
<keyword evidence="1 6" id="KW-0004">4Fe-4S</keyword>
<evidence type="ECO:0000256" key="3">
    <source>
        <dbReference type="ARBA" id="ARBA00022737"/>
    </source>
</evidence>
<evidence type="ECO:0000313" key="9">
    <source>
        <dbReference type="Proteomes" id="UP000198694"/>
    </source>
</evidence>
<dbReference type="GO" id="GO:0046872">
    <property type="term" value="F:metal ion binding"/>
    <property type="evidence" value="ECO:0007669"/>
    <property type="project" value="UniProtKB-UniRule"/>
</dbReference>
<comment type="catalytic activity">
    <reaction evidence="6">
        <text>glycolate + A = glyoxylate + AH2</text>
        <dbReference type="Rhea" id="RHEA:21264"/>
        <dbReference type="ChEBI" id="CHEBI:13193"/>
        <dbReference type="ChEBI" id="CHEBI:17499"/>
        <dbReference type="ChEBI" id="CHEBI:29805"/>
        <dbReference type="ChEBI" id="CHEBI:36655"/>
        <dbReference type="EC" id="1.1.99.14"/>
    </reaction>
</comment>
<evidence type="ECO:0000256" key="2">
    <source>
        <dbReference type="ARBA" id="ARBA00022723"/>
    </source>
</evidence>
<comment type="cofactor">
    <cofactor evidence="6">
        <name>[4Fe-4S] cluster</name>
        <dbReference type="ChEBI" id="CHEBI:49883"/>
    </cofactor>
    <text evidence="6">Binds 2 [4Fe-4S] clusters.</text>
</comment>
<dbReference type="Pfam" id="PF02754">
    <property type="entry name" value="CCG"/>
    <property type="match status" value="2"/>
</dbReference>
<keyword evidence="2 6" id="KW-0479">Metal-binding</keyword>
<keyword evidence="5 6" id="KW-0411">Iron-sulfur</keyword>
<dbReference type="Pfam" id="PF13183">
    <property type="entry name" value="Fer4_8"/>
    <property type="match status" value="1"/>
</dbReference>
<dbReference type="InterPro" id="IPR017900">
    <property type="entry name" value="4Fe4S_Fe_S_CS"/>
</dbReference>
<dbReference type="InterPro" id="IPR004017">
    <property type="entry name" value="Cys_rich_dom"/>
</dbReference>
<dbReference type="EC" id="1.1.99.14" evidence="6"/>
<protein>
    <recommendedName>
        <fullName evidence="6">Glycolate oxidase iron-sulfur subunit</fullName>
        <ecNumber evidence="6">1.1.99.14</ecNumber>
    </recommendedName>
</protein>
<dbReference type="RefSeq" id="WP_093212658.1">
    <property type="nucleotide sequence ID" value="NZ_FNFL01000002.1"/>
</dbReference>
<keyword evidence="4 6" id="KW-0408">Iron</keyword>
<reference evidence="8 9" key="1">
    <citation type="submission" date="2016-10" db="EMBL/GenBank/DDBJ databases">
        <authorList>
            <person name="de Groot N.N."/>
        </authorList>
    </citation>
    <scope>NUCLEOTIDE SEQUENCE [LARGE SCALE GENOMIC DNA]</scope>
    <source>
        <strain evidence="8 9">CGMCC 1.6502</strain>
    </source>
</reference>
<name>A0A1G8YAI1_9BACI</name>
<accession>A0A1G8YAI1</accession>
<dbReference type="STRING" id="407036.SAMN05216243_1505"/>
<keyword evidence="6" id="KW-0813">Transport</keyword>
<feature type="domain" description="4Fe-4S ferredoxin-type" evidence="7">
    <location>
        <begin position="15"/>
        <end position="45"/>
    </location>
</feature>
<dbReference type="InterPro" id="IPR009051">
    <property type="entry name" value="Helical_ferredxn"/>
</dbReference>
<dbReference type="GO" id="GO:0051539">
    <property type="term" value="F:4 iron, 4 sulfur cluster binding"/>
    <property type="evidence" value="ECO:0007669"/>
    <property type="project" value="UniProtKB-UniRule"/>
</dbReference>
<sequence>MKTAEKQRIQQQFQEKMDYDELLNCMRCGFCLPSCPTYIESGKDEAHSPRGRIALMKAVVDGDIEPDEEVKRSLDMCLGCRACEPVCPSGVNYGHLLEQARDIIYQNQQPSLPVKALRKAAFKGLFPHHNRMIALTGMLGFYQRSGLQTIARKSGVMKMLPESMQLMETVLPSVPTSKLMKNRPRHLQPAATTKKKVAFFSGCLMDTVFLPTNDATAKLLQYAGCEIVIPETQACCGALHGHSGEKQQAKALAKRNIEAFEDTEVDYIITNAGGCGAFLVDYGHLLKDEEGWQTRAEKFASKIKDISSVLIELEFHKQNLVLENEVITYQDSCHLKNVQKTFMEPRQLLESIEGAAYVEMKDAGRCCGSAGIYNLVESEMSMQILDYKMKQTKAANAKTVVTANPGCLLQMKLGIEKEGLTKQIRAVHIVDLLLEAYENSNKQ</sequence>
<evidence type="ECO:0000259" key="7">
    <source>
        <dbReference type="PROSITE" id="PS51379"/>
    </source>
</evidence>
<keyword evidence="6" id="KW-0249">Electron transport</keyword>
<dbReference type="PANTHER" id="PTHR32479:SF17">
    <property type="entry name" value="GLYCOLATE OXIDASE IRON-SULFUR SUBUNIT"/>
    <property type="match status" value="1"/>
</dbReference>
<dbReference type="PIRSF" id="PIRSF000139">
    <property type="entry name" value="Glc_ox_4Fe-4S"/>
    <property type="match status" value="1"/>
</dbReference>
<dbReference type="PROSITE" id="PS00198">
    <property type="entry name" value="4FE4S_FER_1"/>
    <property type="match status" value="1"/>
</dbReference>
<dbReference type="AlphaFoldDB" id="A0A1G8YAI1"/>
<proteinExistence type="predicted"/>
<dbReference type="PROSITE" id="PS51379">
    <property type="entry name" value="4FE4S_FER_2"/>
    <property type="match status" value="2"/>
</dbReference>
<gene>
    <name evidence="8" type="ORF">SAMN05216243_1505</name>
</gene>
<dbReference type="Proteomes" id="UP000198694">
    <property type="component" value="Unassembled WGS sequence"/>
</dbReference>
<dbReference type="SUPFAM" id="SSF46548">
    <property type="entry name" value="alpha-helical ferredoxin"/>
    <property type="match status" value="1"/>
</dbReference>
<dbReference type="Gene3D" id="1.10.1060.10">
    <property type="entry name" value="Alpha-helical ferredoxin"/>
    <property type="match status" value="1"/>
</dbReference>
<dbReference type="GO" id="GO:0019154">
    <property type="term" value="F:glycolate dehydrogenase activity"/>
    <property type="evidence" value="ECO:0007669"/>
    <property type="project" value="UniProtKB-EC"/>
</dbReference>
<feature type="domain" description="4Fe-4S ferredoxin-type" evidence="7">
    <location>
        <begin position="68"/>
        <end position="91"/>
    </location>
</feature>
<evidence type="ECO:0000256" key="6">
    <source>
        <dbReference type="PIRNR" id="PIRNR000139"/>
    </source>
</evidence>
<dbReference type="PANTHER" id="PTHR32479">
    <property type="entry name" value="GLYCOLATE OXIDASE IRON-SULFUR SUBUNIT"/>
    <property type="match status" value="1"/>
</dbReference>
<evidence type="ECO:0000313" key="8">
    <source>
        <dbReference type="EMBL" id="SDJ99848.1"/>
    </source>
</evidence>
<dbReference type="InterPro" id="IPR012257">
    <property type="entry name" value="Glc_ox_4Fe-4S"/>
</dbReference>
<evidence type="ECO:0000256" key="5">
    <source>
        <dbReference type="ARBA" id="ARBA00023014"/>
    </source>
</evidence>
<keyword evidence="3" id="KW-0677">Repeat</keyword>
<comment type="function">
    <text evidence="6">Component of a complex that catalyzes the oxidation of glycolate to glyoxylate.</text>
</comment>
<organism evidence="8 9">
    <name type="scientific">Sediminibacillus albus</name>
    <dbReference type="NCBI Taxonomy" id="407036"/>
    <lineage>
        <taxon>Bacteria</taxon>
        <taxon>Bacillati</taxon>
        <taxon>Bacillota</taxon>
        <taxon>Bacilli</taxon>
        <taxon>Bacillales</taxon>
        <taxon>Bacillaceae</taxon>
        <taxon>Sediminibacillus</taxon>
    </lineage>
</organism>
<dbReference type="InterPro" id="IPR017896">
    <property type="entry name" value="4Fe4S_Fe-S-bd"/>
</dbReference>
<comment type="catalytic activity">
    <reaction evidence="6">
        <text>(R)-lactate + A = pyruvate + AH2</text>
        <dbReference type="Rhea" id="RHEA:15089"/>
        <dbReference type="ChEBI" id="CHEBI:13193"/>
        <dbReference type="ChEBI" id="CHEBI:15361"/>
        <dbReference type="ChEBI" id="CHEBI:16004"/>
        <dbReference type="ChEBI" id="CHEBI:17499"/>
    </reaction>
</comment>
<dbReference type="OrthoDB" id="9770306at2"/>
<keyword evidence="9" id="KW-1185">Reference proteome</keyword>
<dbReference type="EMBL" id="FNFL01000002">
    <property type="protein sequence ID" value="SDJ99848.1"/>
    <property type="molecule type" value="Genomic_DNA"/>
</dbReference>